<organism evidence="2 3">
    <name type="scientific">Bacteriovorax stolpii</name>
    <name type="common">Bdellovibrio stolpii</name>
    <dbReference type="NCBI Taxonomy" id="960"/>
    <lineage>
        <taxon>Bacteria</taxon>
        <taxon>Pseudomonadati</taxon>
        <taxon>Bdellovibrionota</taxon>
        <taxon>Bacteriovoracia</taxon>
        <taxon>Bacteriovoracales</taxon>
        <taxon>Bacteriovoracaceae</taxon>
        <taxon>Bacteriovorax</taxon>
    </lineage>
</organism>
<evidence type="ECO:0000313" key="2">
    <source>
        <dbReference type="EMBL" id="AUN99745.1"/>
    </source>
</evidence>
<dbReference type="InterPro" id="IPR000639">
    <property type="entry name" value="Epox_hydrolase-like"/>
</dbReference>
<dbReference type="RefSeq" id="WP_102245036.1">
    <property type="nucleotide sequence ID" value="NZ_CP025704.1"/>
</dbReference>
<reference evidence="2 3" key="1">
    <citation type="submission" date="2018-01" db="EMBL/GenBank/DDBJ databases">
        <title>Complete genome sequence of Bacteriovorax stolpii DSM12778.</title>
        <authorList>
            <person name="Tang B."/>
            <person name="Chang J."/>
        </authorList>
    </citation>
    <scope>NUCLEOTIDE SEQUENCE [LARGE SCALE GENOMIC DNA]</scope>
    <source>
        <strain evidence="2 3">DSM 12778</strain>
    </source>
</reference>
<keyword evidence="3" id="KW-1185">Reference proteome</keyword>
<gene>
    <name evidence="2" type="ORF">C0V70_16850</name>
</gene>
<dbReference type="KEGG" id="bsto:C0V70_16850"/>
<dbReference type="PANTHER" id="PTHR43329">
    <property type="entry name" value="EPOXIDE HYDROLASE"/>
    <property type="match status" value="1"/>
</dbReference>
<dbReference type="GO" id="GO:0016787">
    <property type="term" value="F:hydrolase activity"/>
    <property type="evidence" value="ECO:0007669"/>
    <property type="project" value="UniProtKB-KW"/>
</dbReference>
<accession>A0A2K9NXD5</accession>
<dbReference type="Pfam" id="PF00561">
    <property type="entry name" value="Abhydrolase_1"/>
    <property type="match status" value="1"/>
</dbReference>
<dbReference type="EMBL" id="CP025704">
    <property type="protein sequence ID" value="AUN99745.1"/>
    <property type="molecule type" value="Genomic_DNA"/>
</dbReference>
<dbReference type="PRINTS" id="PR00111">
    <property type="entry name" value="ABHYDROLASE"/>
</dbReference>
<dbReference type="InterPro" id="IPR029058">
    <property type="entry name" value="AB_hydrolase_fold"/>
</dbReference>
<sequence>MELKNEMIQAGGIRLNVITAGPKGVPPVVLLHGFPERALSWRDYIELLANHGFFVIAPEQRGYGHSERPGKVSDYRMECLSLDIVHVMNHYQIKKANLIGHDWGCAVGWFLITIYPERFNKALLLSSPHWEVFRKHLLLNPSQALKSWYMFAIQFPKLPELFISAHNFKFFGEAIKKSAFNAPYPESELVALKKEWKEKSSMTFMLNWYRAMKDLKEKSPKEKISVPVTLVWGARDPFLQKKMAEDSLALCEKGQFILLENTGHWPHHENKIELSTLMLSLFGV</sequence>
<protein>
    <submittedName>
        <fullName evidence="2">Uncharacterized protein</fullName>
    </submittedName>
</protein>
<dbReference type="SUPFAM" id="SSF53474">
    <property type="entry name" value="alpha/beta-Hydrolases"/>
    <property type="match status" value="1"/>
</dbReference>
<name>A0A2K9NXD5_BACTC</name>
<evidence type="ECO:0000313" key="3">
    <source>
        <dbReference type="Proteomes" id="UP000235584"/>
    </source>
</evidence>
<dbReference type="AlphaFoldDB" id="A0A2K9NXD5"/>
<proteinExistence type="predicted"/>
<evidence type="ECO:0000256" key="1">
    <source>
        <dbReference type="ARBA" id="ARBA00022801"/>
    </source>
</evidence>
<dbReference type="Gene3D" id="3.40.50.1820">
    <property type="entry name" value="alpha/beta hydrolase"/>
    <property type="match status" value="1"/>
</dbReference>
<dbReference type="PRINTS" id="PR00412">
    <property type="entry name" value="EPOXHYDRLASE"/>
</dbReference>
<dbReference type="InterPro" id="IPR000073">
    <property type="entry name" value="AB_hydrolase_1"/>
</dbReference>
<keyword evidence="1" id="KW-0378">Hydrolase</keyword>
<dbReference type="Proteomes" id="UP000235584">
    <property type="component" value="Chromosome"/>
</dbReference>